<dbReference type="Gene3D" id="3.30.565.10">
    <property type="entry name" value="Histidine kinase-like ATPase, C-terminal domain"/>
    <property type="match status" value="1"/>
</dbReference>
<dbReference type="OrthoDB" id="185328at2"/>
<comment type="catalytic activity">
    <reaction evidence="1">
        <text>ATP + protein L-histidine = ADP + protein N-phospho-L-histidine.</text>
        <dbReference type="EC" id="2.7.13.3"/>
    </reaction>
</comment>
<dbReference type="PANTHER" id="PTHR43065:SF42">
    <property type="entry name" value="TWO-COMPONENT SENSOR PPRA"/>
    <property type="match status" value="1"/>
</dbReference>
<dbReference type="InterPro" id="IPR011006">
    <property type="entry name" value="CheY-like_superfamily"/>
</dbReference>
<dbReference type="SUPFAM" id="SSF47384">
    <property type="entry name" value="Homodimeric domain of signal transducing histidine kinase"/>
    <property type="match status" value="1"/>
</dbReference>
<evidence type="ECO:0000259" key="12">
    <source>
        <dbReference type="PROSITE" id="PS50112"/>
    </source>
</evidence>
<evidence type="ECO:0000256" key="9">
    <source>
        <dbReference type="PROSITE-ProRule" id="PRU00169"/>
    </source>
</evidence>
<dbReference type="EMBL" id="CP023344">
    <property type="protein sequence ID" value="ATC62742.1"/>
    <property type="molecule type" value="Genomic_DNA"/>
</dbReference>
<dbReference type="SUPFAM" id="SSF55781">
    <property type="entry name" value="GAF domain-like"/>
    <property type="match status" value="1"/>
</dbReference>
<dbReference type="SUPFAM" id="SSF52172">
    <property type="entry name" value="CheY-like"/>
    <property type="match status" value="2"/>
</dbReference>
<dbReference type="CDD" id="cd00130">
    <property type="entry name" value="PAS"/>
    <property type="match status" value="1"/>
</dbReference>
<evidence type="ECO:0000256" key="4">
    <source>
        <dbReference type="ARBA" id="ARBA00022679"/>
    </source>
</evidence>
<evidence type="ECO:0000256" key="2">
    <source>
        <dbReference type="ARBA" id="ARBA00012438"/>
    </source>
</evidence>
<dbReference type="SUPFAM" id="SSF55874">
    <property type="entry name" value="ATPase domain of HSP90 chaperone/DNA topoisomerase II/histidine kinase"/>
    <property type="match status" value="1"/>
</dbReference>
<feature type="domain" description="Histidine kinase" evidence="10">
    <location>
        <begin position="452"/>
        <end position="676"/>
    </location>
</feature>
<dbReference type="InterPro" id="IPR000014">
    <property type="entry name" value="PAS"/>
</dbReference>
<accession>A0A290QFT8</accession>
<dbReference type="InterPro" id="IPR036097">
    <property type="entry name" value="HisK_dim/P_sf"/>
</dbReference>
<dbReference type="InterPro" id="IPR035965">
    <property type="entry name" value="PAS-like_dom_sf"/>
</dbReference>
<dbReference type="InterPro" id="IPR013767">
    <property type="entry name" value="PAS_fold"/>
</dbReference>
<dbReference type="Gene3D" id="3.30.450.40">
    <property type="match status" value="1"/>
</dbReference>
<dbReference type="Gene3D" id="1.10.287.130">
    <property type="match status" value="1"/>
</dbReference>
<feature type="modified residue" description="4-aspartylphosphate" evidence="9">
    <location>
        <position position="63"/>
    </location>
</feature>
<name>A0A290QFT8_9BACT</name>
<keyword evidence="8" id="KW-0902">Two-component regulatory system</keyword>
<dbReference type="SMART" id="SM00065">
    <property type="entry name" value="GAF"/>
    <property type="match status" value="1"/>
</dbReference>
<dbReference type="InterPro" id="IPR003594">
    <property type="entry name" value="HATPase_dom"/>
</dbReference>
<dbReference type="CDD" id="cd00156">
    <property type="entry name" value="REC"/>
    <property type="match status" value="2"/>
</dbReference>
<dbReference type="PROSITE" id="PS50109">
    <property type="entry name" value="HIS_KIN"/>
    <property type="match status" value="1"/>
</dbReference>
<dbReference type="PROSITE" id="PS50110">
    <property type="entry name" value="RESPONSE_REGULATORY"/>
    <property type="match status" value="2"/>
</dbReference>
<dbReference type="Proteomes" id="UP000217265">
    <property type="component" value="Chromosome"/>
</dbReference>
<dbReference type="InterPro" id="IPR001789">
    <property type="entry name" value="Sig_transdc_resp-reg_receiver"/>
</dbReference>
<sequence length="814" mass="90272">MNPQETHLKAKIRVLLLEDRAVDAEIMMRELKRAGFEPEWERVQDKEGFCARLDASLDLILADFNLPAFDGLRALDEVRLRDLDVPCIVVSGSIGDEKAVECIKRGAVDYLLKDRLARLGQAVTQALKDRRQKRESKAAAEALQRSEERFSKAFHSSPAALMISRKSDGVILEVNRAFSELFRCPREEAVGKTSLALNLVDPVVLSRYRALIGATDSVLNYEMDMHTRTGEPLSVLLSSEVVEDGTESCILTTGVNITERKQAEIRMELEYAVTRALADGAALRVTAVKILEIICRMLRWDAGMLWKVDTAGKVLQCVELWHAPSARGAMERFAEESRKRVFVQGQGLPGRVWATRAPAWISRLSQDTAFLRREIAEEAGMQSGMGFPVLWQGEVLAVVEFYNARCVQPDGKMLTLLATLGTQLGQYIERQQLEEQYRHSQKMEAIGTLAGGVAHDFNNILTAIYGYSEIAKMDAGENDAVRNSLDAIVKAARRATSLVRQILTFSRQQPQQRSVVQMGTIVGEVLTLLRATLPATIEIKYLSARECSSVLADATQIHQVLMNLGTNAWHAMRDQAGRLEIRLEDFDVDREFVQARPALRPGRYVRLSVSDTGSGMDQATQARIFEPFFTTKGPGEGTGLGLAVVHGIMQGHDGAITVYSQRGEGTTFHLYFPAHGAMPVLGEVEGAPVPRGNGQRILYVDDEQALAEMGQKMLERLGYAVDICCVPREALRLFAENPGGFDLVVTDQTMPGMTGIELVRELLHIRPGLPVILTTGYVGTLTVERIRELGIRELMMKPHSVRTTAETVRRSLEG</sequence>
<dbReference type="InterPro" id="IPR004358">
    <property type="entry name" value="Sig_transdc_His_kin-like_C"/>
</dbReference>
<evidence type="ECO:0000256" key="6">
    <source>
        <dbReference type="ARBA" id="ARBA00022777"/>
    </source>
</evidence>
<dbReference type="Pfam" id="PF00072">
    <property type="entry name" value="Response_reg"/>
    <property type="match status" value="2"/>
</dbReference>
<keyword evidence="3 9" id="KW-0597">Phosphoprotein</keyword>
<evidence type="ECO:0000256" key="8">
    <source>
        <dbReference type="ARBA" id="ARBA00023012"/>
    </source>
</evidence>
<evidence type="ECO:0000313" key="14">
    <source>
        <dbReference type="Proteomes" id="UP000217265"/>
    </source>
</evidence>
<dbReference type="CDD" id="cd00082">
    <property type="entry name" value="HisKA"/>
    <property type="match status" value="1"/>
</dbReference>
<evidence type="ECO:0000256" key="5">
    <source>
        <dbReference type="ARBA" id="ARBA00022741"/>
    </source>
</evidence>
<evidence type="ECO:0000259" key="10">
    <source>
        <dbReference type="PROSITE" id="PS50109"/>
    </source>
</evidence>
<dbReference type="SMART" id="SM00388">
    <property type="entry name" value="HisKA"/>
    <property type="match status" value="1"/>
</dbReference>
<evidence type="ECO:0000256" key="7">
    <source>
        <dbReference type="ARBA" id="ARBA00022840"/>
    </source>
</evidence>
<evidence type="ECO:0000313" key="13">
    <source>
        <dbReference type="EMBL" id="ATC62742.1"/>
    </source>
</evidence>
<dbReference type="Gene3D" id="3.30.450.20">
    <property type="entry name" value="PAS domain"/>
    <property type="match status" value="1"/>
</dbReference>
<feature type="domain" description="PAS" evidence="12">
    <location>
        <begin position="146"/>
        <end position="202"/>
    </location>
</feature>
<keyword evidence="7" id="KW-0067">ATP-binding</keyword>
<dbReference type="InterPro" id="IPR003018">
    <property type="entry name" value="GAF"/>
</dbReference>
<organism evidence="13 14">
    <name type="scientific">Nibricoccus aquaticus</name>
    <dbReference type="NCBI Taxonomy" id="2576891"/>
    <lineage>
        <taxon>Bacteria</taxon>
        <taxon>Pseudomonadati</taxon>
        <taxon>Verrucomicrobiota</taxon>
        <taxon>Opitutia</taxon>
        <taxon>Opitutales</taxon>
        <taxon>Opitutaceae</taxon>
        <taxon>Nibricoccus</taxon>
    </lineage>
</organism>
<gene>
    <name evidence="13" type="ORF">CMV30_01480</name>
</gene>
<dbReference type="PROSITE" id="PS50112">
    <property type="entry name" value="PAS"/>
    <property type="match status" value="1"/>
</dbReference>
<dbReference type="KEGG" id="vbh:CMV30_01480"/>
<dbReference type="InterPro" id="IPR029016">
    <property type="entry name" value="GAF-like_dom_sf"/>
</dbReference>
<dbReference type="AlphaFoldDB" id="A0A290QFT8"/>
<evidence type="ECO:0000256" key="1">
    <source>
        <dbReference type="ARBA" id="ARBA00000085"/>
    </source>
</evidence>
<dbReference type="NCBIfam" id="TIGR00229">
    <property type="entry name" value="sensory_box"/>
    <property type="match status" value="1"/>
</dbReference>
<dbReference type="Pfam" id="PF02518">
    <property type="entry name" value="HATPase_c"/>
    <property type="match status" value="1"/>
</dbReference>
<evidence type="ECO:0000259" key="11">
    <source>
        <dbReference type="PROSITE" id="PS50110"/>
    </source>
</evidence>
<proteinExistence type="predicted"/>
<dbReference type="InterPro" id="IPR005467">
    <property type="entry name" value="His_kinase_dom"/>
</dbReference>
<dbReference type="Pfam" id="PF00989">
    <property type="entry name" value="PAS"/>
    <property type="match status" value="1"/>
</dbReference>
<feature type="domain" description="Response regulatory" evidence="11">
    <location>
        <begin position="13"/>
        <end position="128"/>
    </location>
</feature>
<keyword evidence="6" id="KW-0418">Kinase</keyword>
<dbReference type="PANTHER" id="PTHR43065">
    <property type="entry name" value="SENSOR HISTIDINE KINASE"/>
    <property type="match status" value="1"/>
</dbReference>
<dbReference type="GO" id="GO:0006355">
    <property type="term" value="P:regulation of DNA-templated transcription"/>
    <property type="evidence" value="ECO:0007669"/>
    <property type="project" value="InterPro"/>
</dbReference>
<dbReference type="GO" id="GO:0000155">
    <property type="term" value="F:phosphorelay sensor kinase activity"/>
    <property type="evidence" value="ECO:0007669"/>
    <property type="project" value="InterPro"/>
</dbReference>
<dbReference type="RefSeq" id="WP_096054377.1">
    <property type="nucleotide sequence ID" value="NZ_CP023344.1"/>
</dbReference>
<keyword evidence="5" id="KW-0547">Nucleotide-binding</keyword>
<protein>
    <recommendedName>
        <fullName evidence="2">histidine kinase</fullName>
        <ecNumber evidence="2">2.7.13.3</ecNumber>
    </recommendedName>
</protein>
<dbReference type="Pfam" id="PF13185">
    <property type="entry name" value="GAF_2"/>
    <property type="match status" value="1"/>
</dbReference>
<dbReference type="Pfam" id="PF00512">
    <property type="entry name" value="HisKA"/>
    <property type="match status" value="1"/>
</dbReference>
<dbReference type="InterPro" id="IPR036890">
    <property type="entry name" value="HATPase_C_sf"/>
</dbReference>
<keyword evidence="14" id="KW-1185">Reference proteome</keyword>
<dbReference type="InterPro" id="IPR003661">
    <property type="entry name" value="HisK_dim/P_dom"/>
</dbReference>
<dbReference type="SUPFAM" id="SSF55785">
    <property type="entry name" value="PYP-like sensor domain (PAS domain)"/>
    <property type="match status" value="1"/>
</dbReference>
<feature type="domain" description="Response regulatory" evidence="11">
    <location>
        <begin position="696"/>
        <end position="812"/>
    </location>
</feature>
<evidence type="ECO:0000256" key="3">
    <source>
        <dbReference type="ARBA" id="ARBA00022553"/>
    </source>
</evidence>
<dbReference type="Gene3D" id="3.40.50.2300">
    <property type="match status" value="2"/>
</dbReference>
<dbReference type="EC" id="2.7.13.3" evidence="2"/>
<reference evidence="13 14" key="1">
    <citation type="submission" date="2017-09" db="EMBL/GenBank/DDBJ databases">
        <title>Complete genome sequence of Verrucomicrobial strain HZ-65, isolated from freshwater.</title>
        <authorList>
            <person name="Choi A."/>
        </authorList>
    </citation>
    <scope>NUCLEOTIDE SEQUENCE [LARGE SCALE GENOMIC DNA]</scope>
    <source>
        <strain evidence="13 14">HZ-65</strain>
    </source>
</reference>
<dbReference type="PRINTS" id="PR00344">
    <property type="entry name" value="BCTRLSENSOR"/>
</dbReference>
<dbReference type="GO" id="GO:0005524">
    <property type="term" value="F:ATP binding"/>
    <property type="evidence" value="ECO:0007669"/>
    <property type="project" value="UniProtKB-KW"/>
</dbReference>
<keyword evidence="4" id="KW-0808">Transferase</keyword>
<dbReference type="SMART" id="SM00448">
    <property type="entry name" value="REC"/>
    <property type="match status" value="2"/>
</dbReference>
<feature type="modified residue" description="4-aspartylphosphate" evidence="9">
    <location>
        <position position="747"/>
    </location>
</feature>
<dbReference type="SMART" id="SM00387">
    <property type="entry name" value="HATPase_c"/>
    <property type="match status" value="1"/>
</dbReference>
<dbReference type="SMART" id="SM00091">
    <property type="entry name" value="PAS"/>
    <property type="match status" value="1"/>
</dbReference>